<evidence type="ECO:0000313" key="1">
    <source>
        <dbReference type="EMBL" id="PHJ21216.1"/>
    </source>
</evidence>
<accession>A0A2C6KZR5</accession>
<reference evidence="1 2" key="1">
    <citation type="journal article" date="2017" name="Int. J. Parasitol.">
        <title>The genome of the protozoan parasite Cystoisospora suis and a reverse vaccinology approach to identify vaccine candidates.</title>
        <authorList>
            <person name="Palmieri N."/>
            <person name="Shrestha A."/>
            <person name="Ruttkowski B."/>
            <person name="Beck T."/>
            <person name="Vogl C."/>
            <person name="Tomley F."/>
            <person name="Blake D.P."/>
            <person name="Joachim A."/>
        </authorList>
    </citation>
    <scope>NUCLEOTIDE SEQUENCE [LARGE SCALE GENOMIC DNA]</scope>
    <source>
        <strain evidence="1 2">Wien I</strain>
    </source>
</reference>
<organism evidence="1 2">
    <name type="scientific">Cystoisospora suis</name>
    <dbReference type="NCBI Taxonomy" id="483139"/>
    <lineage>
        <taxon>Eukaryota</taxon>
        <taxon>Sar</taxon>
        <taxon>Alveolata</taxon>
        <taxon>Apicomplexa</taxon>
        <taxon>Conoidasida</taxon>
        <taxon>Coccidia</taxon>
        <taxon>Eucoccidiorida</taxon>
        <taxon>Eimeriorina</taxon>
        <taxon>Sarcocystidae</taxon>
        <taxon>Cystoisospora</taxon>
    </lineage>
</organism>
<dbReference type="GeneID" id="94428326"/>
<protein>
    <submittedName>
        <fullName evidence="1">Uncharacterized protein</fullName>
    </submittedName>
</protein>
<name>A0A2C6KZR5_9APIC</name>
<proteinExistence type="predicted"/>
<dbReference type="AlphaFoldDB" id="A0A2C6KZR5"/>
<evidence type="ECO:0000313" key="2">
    <source>
        <dbReference type="Proteomes" id="UP000221165"/>
    </source>
</evidence>
<gene>
    <name evidence="1" type="ORF">CSUI_004934</name>
</gene>
<sequence>MAFNFLRLAVGEQTDLPLLLCRSVYPCVYAVYQLREGPKMHERRYIYLCLHCVHTHVCKDKISFSDRGCLAVSRLIRCCTCCRCCAVVSSLFCRCRCPLLLVWTAVAEQVCSLNFPIFPSGHADAHLLDSSFVLFFCRKFLCMGHRRSKGRHSTHA</sequence>
<comment type="caution">
    <text evidence="1">The sequence shown here is derived from an EMBL/GenBank/DDBJ whole genome shotgun (WGS) entry which is preliminary data.</text>
</comment>
<keyword evidence="2" id="KW-1185">Reference proteome</keyword>
<dbReference type="VEuPathDB" id="ToxoDB:CSUI_004934"/>
<dbReference type="RefSeq" id="XP_067922900.1">
    <property type="nucleotide sequence ID" value="XM_068065115.1"/>
</dbReference>
<dbReference type="Proteomes" id="UP000221165">
    <property type="component" value="Unassembled WGS sequence"/>
</dbReference>
<dbReference type="EMBL" id="MIGC01002365">
    <property type="protein sequence ID" value="PHJ21216.1"/>
    <property type="molecule type" value="Genomic_DNA"/>
</dbReference>